<evidence type="ECO:0000313" key="11">
    <source>
        <dbReference type="EMBL" id="KAA3675203.1"/>
    </source>
</evidence>
<evidence type="ECO:0000256" key="2">
    <source>
        <dbReference type="ARBA" id="ARBA00004922"/>
    </source>
</evidence>
<keyword evidence="4" id="KW-0808">Transferase</keyword>
<evidence type="ECO:0000256" key="1">
    <source>
        <dbReference type="ARBA" id="ARBA00004606"/>
    </source>
</evidence>
<proteinExistence type="inferred from homology"/>
<evidence type="ECO:0000256" key="7">
    <source>
        <dbReference type="ARBA" id="ARBA00022989"/>
    </source>
</evidence>
<keyword evidence="12" id="KW-1185">Reference proteome</keyword>
<evidence type="ECO:0000256" key="8">
    <source>
        <dbReference type="ARBA" id="ARBA00023136"/>
    </source>
</evidence>
<dbReference type="Proteomes" id="UP000324629">
    <property type="component" value="Unassembled WGS sequence"/>
</dbReference>
<dbReference type="AlphaFoldDB" id="A0A5J4NI83"/>
<name>A0A5J4NI83_9TREM</name>
<dbReference type="Pfam" id="PF02485">
    <property type="entry name" value="Branch"/>
    <property type="match status" value="1"/>
</dbReference>
<dbReference type="GO" id="GO:0016020">
    <property type="term" value="C:membrane"/>
    <property type="evidence" value="ECO:0007669"/>
    <property type="project" value="UniProtKB-SubCell"/>
</dbReference>
<keyword evidence="9" id="KW-0325">Glycoprotein</keyword>
<dbReference type="GO" id="GO:0008375">
    <property type="term" value="F:acetylglucosaminyltransferase activity"/>
    <property type="evidence" value="ECO:0007669"/>
    <property type="project" value="TreeGrafter"/>
</dbReference>
<dbReference type="PANTHER" id="PTHR19297">
    <property type="entry name" value="GLYCOSYLTRANSFERASE 14 FAMILY MEMBER"/>
    <property type="match status" value="1"/>
</dbReference>
<keyword evidence="8" id="KW-0472">Membrane</keyword>
<comment type="similarity">
    <text evidence="10">Belongs to the glycosyltransferase 14 family.</text>
</comment>
<organism evidence="11 12">
    <name type="scientific">Paragonimus westermani</name>
    <dbReference type="NCBI Taxonomy" id="34504"/>
    <lineage>
        <taxon>Eukaryota</taxon>
        <taxon>Metazoa</taxon>
        <taxon>Spiralia</taxon>
        <taxon>Lophotrochozoa</taxon>
        <taxon>Platyhelminthes</taxon>
        <taxon>Trematoda</taxon>
        <taxon>Digenea</taxon>
        <taxon>Plagiorchiida</taxon>
        <taxon>Troglotremata</taxon>
        <taxon>Troglotrematidae</taxon>
        <taxon>Paragonimus</taxon>
    </lineage>
</organism>
<evidence type="ECO:0000313" key="12">
    <source>
        <dbReference type="Proteomes" id="UP000324629"/>
    </source>
</evidence>
<dbReference type="PANTHER" id="PTHR19297:SF185">
    <property type="entry name" value="BETA-1,3-GALACTOSYL-O-GLYCOSYL-GLYCOPROTEIN BETA-1,6-N-ACETYLGLUCOSAMINYLTRANSFERASE 3"/>
    <property type="match status" value="1"/>
</dbReference>
<evidence type="ECO:0000256" key="10">
    <source>
        <dbReference type="ARBA" id="ARBA00038150"/>
    </source>
</evidence>
<protein>
    <submittedName>
        <fullName evidence="11">Uncharacterized protein</fullName>
    </submittedName>
</protein>
<evidence type="ECO:0000256" key="5">
    <source>
        <dbReference type="ARBA" id="ARBA00022692"/>
    </source>
</evidence>
<dbReference type="EMBL" id="QNGE01002664">
    <property type="protein sequence ID" value="KAA3675203.1"/>
    <property type="molecule type" value="Genomic_DNA"/>
</dbReference>
<sequence length="175" mass="20319">MTAISTPQFTWYKEPVHVIVRREFVDYMLNNSRAKQLYNTLASQAANKIPDETYFANLNHNPDTFPIPGAFLGVHETNLQKSVVRLKIWYAAKLPCRSNQWRNKICMLGWADLPKLQSGPQLFANKFIPNVEPDAHAALELWLIAKVKYEVTHKQHHPSFNLTYYSNHAMSWNHL</sequence>
<keyword evidence="3" id="KW-0328">Glycosyltransferase</keyword>
<evidence type="ECO:0000256" key="6">
    <source>
        <dbReference type="ARBA" id="ARBA00022968"/>
    </source>
</evidence>
<comment type="subcellular location">
    <subcellularLocation>
        <location evidence="1">Membrane</location>
        <topology evidence="1">Single-pass type II membrane protein</topology>
    </subcellularLocation>
</comment>
<keyword evidence="6" id="KW-0735">Signal-anchor</keyword>
<comment type="pathway">
    <text evidence="2">Protein modification; protein glycosylation.</text>
</comment>
<dbReference type="InterPro" id="IPR003406">
    <property type="entry name" value="Glyco_trans_14"/>
</dbReference>
<keyword evidence="5" id="KW-0812">Transmembrane</keyword>
<keyword evidence="7" id="KW-1133">Transmembrane helix</keyword>
<reference evidence="11 12" key="1">
    <citation type="journal article" date="2019" name="Gigascience">
        <title>Whole-genome sequence of the oriental lung fluke Paragonimus westermani.</title>
        <authorList>
            <person name="Oey H."/>
            <person name="Zakrzewski M."/>
            <person name="Narain K."/>
            <person name="Devi K.R."/>
            <person name="Agatsuma T."/>
            <person name="Nawaratna S."/>
            <person name="Gobert G.N."/>
            <person name="Jones M.K."/>
            <person name="Ragan M.A."/>
            <person name="McManus D.P."/>
            <person name="Krause L."/>
        </authorList>
    </citation>
    <scope>NUCLEOTIDE SEQUENCE [LARGE SCALE GENOMIC DNA]</scope>
    <source>
        <strain evidence="11 12">IND2009</strain>
    </source>
</reference>
<evidence type="ECO:0000256" key="9">
    <source>
        <dbReference type="ARBA" id="ARBA00023180"/>
    </source>
</evidence>
<gene>
    <name evidence="11" type="ORF">DEA37_0005166</name>
</gene>
<evidence type="ECO:0000256" key="3">
    <source>
        <dbReference type="ARBA" id="ARBA00022676"/>
    </source>
</evidence>
<accession>A0A5J4NI83</accession>
<comment type="caution">
    <text evidence="11">The sequence shown here is derived from an EMBL/GenBank/DDBJ whole genome shotgun (WGS) entry which is preliminary data.</text>
</comment>
<evidence type="ECO:0000256" key="4">
    <source>
        <dbReference type="ARBA" id="ARBA00022679"/>
    </source>
</evidence>